<dbReference type="InterPro" id="IPR011528">
    <property type="entry name" value="NERD"/>
</dbReference>
<dbReference type="Pfam" id="PF08378">
    <property type="entry name" value="NERD"/>
    <property type="match status" value="1"/>
</dbReference>
<evidence type="ECO:0000259" key="2">
    <source>
        <dbReference type="PROSITE" id="PS50965"/>
    </source>
</evidence>
<reference evidence="3 4" key="1">
    <citation type="journal article" date="2022" name="Front. Microbiol.">
        <title>High genomic differentiation and limited gene flow indicate recent cryptic speciation within the genus Laspinema (cyanobacteria).</title>
        <authorList>
            <person name="Stanojkovic A."/>
            <person name="Skoupy S."/>
            <person name="Skaloud P."/>
            <person name="Dvorak P."/>
        </authorList>
    </citation>
    <scope>NUCLEOTIDE SEQUENCE [LARGE SCALE GENOMIC DNA]</scope>
    <source>
        <strain evidence="3 4">D3b</strain>
    </source>
</reference>
<organism evidence="3 4">
    <name type="scientific">Laspinema olomoucense D3b</name>
    <dbReference type="NCBI Taxonomy" id="2953688"/>
    <lineage>
        <taxon>Bacteria</taxon>
        <taxon>Bacillati</taxon>
        <taxon>Cyanobacteriota</taxon>
        <taxon>Cyanophyceae</taxon>
        <taxon>Oscillatoriophycideae</taxon>
        <taxon>Oscillatoriales</taxon>
        <taxon>Laspinemataceae</taxon>
        <taxon>Laspinema</taxon>
        <taxon>Laspinema olomoucense</taxon>
    </lineage>
</organism>
<keyword evidence="4" id="KW-1185">Reference proteome</keyword>
<dbReference type="RefSeq" id="WP_261235638.1">
    <property type="nucleotide sequence ID" value="NZ_JAMXFA010000014.1"/>
</dbReference>
<name>A0ABT2N762_9CYAN</name>
<dbReference type="EMBL" id="JAMXFA010000014">
    <property type="protein sequence ID" value="MCT7978534.1"/>
    <property type="molecule type" value="Genomic_DNA"/>
</dbReference>
<comment type="caution">
    <text evidence="3">The sequence shown here is derived from an EMBL/GenBank/DDBJ whole genome shotgun (WGS) entry which is preliminary data.</text>
</comment>
<evidence type="ECO:0000313" key="3">
    <source>
        <dbReference type="EMBL" id="MCT7978534.1"/>
    </source>
</evidence>
<accession>A0ABT2N762</accession>
<feature type="domain" description="NERD" evidence="2">
    <location>
        <begin position="56"/>
        <end position="172"/>
    </location>
</feature>
<gene>
    <name evidence="3" type="ORF">NG792_12520</name>
</gene>
<dbReference type="PROSITE" id="PS50965">
    <property type="entry name" value="NERD"/>
    <property type="match status" value="1"/>
</dbReference>
<evidence type="ECO:0000256" key="1">
    <source>
        <dbReference type="SAM" id="MobiDB-lite"/>
    </source>
</evidence>
<protein>
    <submittedName>
        <fullName evidence="3">NERD domain-containing protein</fullName>
    </submittedName>
</protein>
<proteinExistence type="predicted"/>
<feature type="region of interest" description="Disordered" evidence="1">
    <location>
        <begin position="227"/>
        <end position="248"/>
    </location>
</feature>
<sequence length="422" mass="47720">MKILSQSSTLRVAFETQIQSKIQGQRETQQNLVGESFLGQISSFCWEINRVKKQVKGSLGESVVSFLLQWLPESDILFNNALIPTQKPGILTEIDHLIIAKNGVFLVELKTWKGSFSAYQDQWKRREGKRWVPIDQSPSSQSAYHQQMFEGWIRSILPDLPANFVTAPVVFPIADWVGTTHCSVPVLHRVSALLDLLKGSEPCLTAQQVSAIAQAVANYTIPPPDPIAPKAALPKPTPKPSPTRVANPVPRRTYTMQESTQVASRATADITHWLQNLPRTISVQNVEDDPHYQAIDVDLLVTTDRGESKLEIKGDRYHKTGNFFFETHSNQEKNTQGCFLYTQADWLCYYFVEIGLLYLLPMPQTRDWFINQMERFESKSTTTPIRGGGCYTTVGRLVPIEVVLKEVPDVKRHELRTGREGR</sequence>
<dbReference type="Proteomes" id="UP001525961">
    <property type="component" value="Unassembled WGS sequence"/>
</dbReference>
<evidence type="ECO:0000313" key="4">
    <source>
        <dbReference type="Proteomes" id="UP001525961"/>
    </source>
</evidence>